<sequence length="253" mass="27935">MNVLFEDNHLLVVDKPAGMATMGAEDDQETVHRWGCQYIKRKYNKPGNVFLGIVSRLDRLTTGVLVLARTSKAASRLTIQFGGPGKSKKVTGKAEKTYFAVLSGKLSHDTSFGHQGALRDSVYKDDAAHRMRVDRHQRQDAQAAELRYVVLAESQQHTLVAVRLVTGRKHQIRLQFADRGHPVVGDKKYGSAESFGGGIALHSWCLQIDHPTKGDRLEFTARPPASWGEHFPWLPPLSTIDAAASEGLAGQKE</sequence>
<dbReference type="Gene3D" id="3.30.2350.10">
    <property type="entry name" value="Pseudouridine synthase"/>
    <property type="match status" value="1"/>
</dbReference>
<dbReference type="InterPro" id="IPR050188">
    <property type="entry name" value="RluA_PseudoU_synthase"/>
</dbReference>
<dbReference type="PANTHER" id="PTHR21600">
    <property type="entry name" value="MITOCHONDRIAL RNA PSEUDOURIDINE SYNTHASE"/>
    <property type="match status" value="1"/>
</dbReference>
<dbReference type="EMBL" id="JASZZN010000001">
    <property type="protein sequence ID" value="MDM4014020.1"/>
    <property type="molecule type" value="Genomic_DNA"/>
</dbReference>
<proteinExistence type="inferred from homology"/>
<evidence type="ECO:0000313" key="3">
    <source>
        <dbReference type="EMBL" id="MDM4014020.1"/>
    </source>
</evidence>
<name>A0ABT7PC00_9BACT</name>
<evidence type="ECO:0000256" key="1">
    <source>
        <dbReference type="ARBA" id="ARBA00010876"/>
    </source>
</evidence>
<dbReference type="InterPro" id="IPR006145">
    <property type="entry name" value="PsdUridine_synth_RsuA/RluA"/>
</dbReference>
<evidence type="ECO:0000259" key="2">
    <source>
        <dbReference type="Pfam" id="PF00849"/>
    </source>
</evidence>
<keyword evidence="3" id="KW-0413">Isomerase</keyword>
<comment type="caution">
    <text evidence="3">The sequence shown here is derived from an EMBL/GenBank/DDBJ whole genome shotgun (WGS) entry which is preliminary data.</text>
</comment>
<protein>
    <submittedName>
        <fullName evidence="3">RluA family pseudouridine synthase</fullName>
        <ecNumber evidence="3">5.4.99.-</ecNumber>
    </submittedName>
</protein>
<dbReference type="CDD" id="cd02869">
    <property type="entry name" value="PseudoU_synth_RluA_like"/>
    <property type="match status" value="1"/>
</dbReference>
<dbReference type="Proteomes" id="UP001239462">
    <property type="component" value="Unassembled WGS sequence"/>
</dbReference>
<evidence type="ECO:0000313" key="4">
    <source>
        <dbReference type="Proteomes" id="UP001239462"/>
    </source>
</evidence>
<dbReference type="InterPro" id="IPR020103">
    <property type="entry name" value="PsdUridine_synth_cat_dom_sf"/>
</dbReference>
<dbReference type="EC" id="5.4.99.-" evidence="3"/>
<organism evidence="3 4">
    <name type="scientific">Roseiconus lacunae</name>
    <dbReference type="NCBI Taxonomy" id="2605694"/>
    <lineage>
        <taxon>Bacteria</taxon>
        <taxon>Pseudomonadati</taxon>
        <taxon>Planctomycetota</taxon>
        <taxon>Planctomycetia</taxon>
        <taxon>Pirellulales</taxon>
        <taxon>Pirellulaceae</taxon>
        <taxon>Roseiconus</taxon>
    </lineage>
</organism>
<gene>
    <name evidence="3" type="ORF">QTN89_01175</name>
</gene>
<keyword evidence="4" id="KW-1185">Reference proteome</keyword>
<feature type="domain" description="Pseudouridine synthase RsuA/RluA-like" evidence="2">
    <location>
        <begin position="9"/>
        <end position="177"/>
    </location>
</feature>
<dbReference type="SUPFAM" id="SSF55120">
    <property type="entry name" value="Pseudouridine synthase"/>
    <property type="match status" value="1"/>
</dbReference>
<comment type="similarity">
    <text evidence="1">Belongs to the pseudouridine synthase RluA family.</text>
</comment>
<accession>A0ABT7PC00</accession>
<dbReference type="GO" id="GO:0016853">
    <property type="term" value="F:isomerase activity"/>
    <property type="evidence" value="ECO:0007669"/>
    <property type="project" value="UniProtKB-KW"/>
</dbReference>
<reference evidence="3 4" key="1">
    <citation type="submission" date="2023-06" db="EMBL/GenBank/DDBJ databases">
        <title>Roseiconus lacunae JC819 isolated from Gulf of Mannar region, Tamil Nadu.</title>
        <authorList>
            <person name="Pk S."/>
            <person name="Ch S."/>
            <person name="Ch V.R."/>
        </authorList>
    </citation>
    <scope>NUCLEOTIDE SEQUENCE [LARGE SCALE GENOMIC DNA]</scope>
    <source>
        <strain evidence="3 4">JC819</strain>
    </source>
</reference>
<dbReference type="RefSeq" id="WP_289161739.1">
    <property type="nucleotide sequence ID" value="NZ_CP141221.1"/>
</dbReference>
<dbReference type="PANTHER" id="PTHR21600:SF44">
    <property type="entry name" value="RIBOSOMAL LARGE SUBUNIT PSEUDOURIDINE SYNTHASE D"/>
    <property type="match status" value="1"/>
</dbReference>
<dbReference type="Pfam" id="PF00849">
    <property type="entry name" value="PseudoU_synth_2"/>
    <property type="match status" value="1"/>
</dbReference>